<evidence type="ECO:0000313" key="1">
    <source>
        <dbReference type="Ensembl" id="ENSCPGP00000022636.1"/>
    </source>
</evidence>
<dbReference type="SUPFAM" id="SSF48726">
    <property type="entry name" value="Immunoglobulin"/>
    <property type="match status" value="1"/>
</dbReference>
<keyword evidence="2" id="KW-1185">Reference proteome</keyword>
<dbReference type="InterPro" id="IPR036179">
    <property type="entry name" value="Ig-like_dom_sf"/>
</dbReference>
<dbReference type="Gene3D" id="2.60.40.10">
    <property type="entry name" value="Immunoglobulins"/>
    <property type="match status" value="1"/>
</dbReference>
<organism evidence="1 2">
    <name type="scientific">Calidris pygmaea</name>
    <name type="common">Spoon-billed sandpiper</name>
    <dbReference type="NCBI Taxonomy" id="425635"/>
    <lineage>
        <taxon>Eukaryota</taxon>
        <taxon>Metazoa</taxon>
        <taxon>Chordata</taxon>
        <taxon>Craniata</taxon>
        <taxon>Vertebrata</taxon>
        <taxon>Euteleostomi</taxon>
        <taxon>Archelosauria</taxon>
        <taxon>Archosauria</taxon>
        <taxon>Dinosauria</taxon>
        <taxon>Saurischia</taxon>
        <taxon>Theropoda</taxon>
        <taxon>Coelurosauria</taxon>
        <taxon>Aves</taxon>
        <taxon>Neognathae</taxon>
        <taxon>Neoaves</taxon>
        <taxon>Charadriiformes</taxon>
        <taxon>Scolopacidae</taxon>
        <taxon>Calidris</taxon>
    </lineage>
</organism>
<dbReference type="Ensembl" id="ENSCPGT00000024750.1">
    <property type="protein sequence ID" value="ENSCPGP00000022636.1"/>
    <property type="gene ID" value="ENSCPGG00000015726.1"/>
</dbReference>
<reference evidence="1" key="2">
    <citation type="submission" date="2025-09" db="UniProtKB">
        <authorList>
            <consortium name="Ensembl"/>
        </authorList>
    </citation>
    <scope>IDENTIFICATION</scope>
</reference>
<dbReference type="Proteomes" id="UP000694419">
    <property type="component" value="Unplaced"/>
</dbReference>
<accession>A0A8C3KEI8</accession>
<dbReference type="AlphaFoldDB" id="A0A8C3KEI8"/>
<name>A0A8C3KEI8_9CHAR</name>
<proteinExistence type="predicted"/>
<dbReference type="InterPro" id="IPR013783">
    <property type="entry name" value="Ig-like_fold"/>
</dbReference>
<sequence>AEMWGHSPGVLGRLRAAVELRESGGGLQTPQGSLTLRCTGSGFTFISVEMLWVRQAPGKGLERGVWGGGKGVRKV</sequence>
<dbReference type="PANTHER" id="PTHR23266">
    <property type="entry name" value="IMMUNOGLOBULIN HEAVY CHAIN"/>
    <property type="match status" value="1"/>
</dbReference>
<reference evidence="1" key="1">
    <citation type="submission" date="2025-08" db="UniProtKB">
        <authorList>
            <consortium name="Ensembl"/>
        </authorList>
    </citation>
    <scope>IDENTIFICATION</scope>
</reference>
<evidence type="ECO:0000313" key="2">
    <source>
        <dbReference type="Proteomes" id="UP000694419"/>
    </source>
</evidence>
<protein>
    <submittedName>
        <fullName evidence="1">Uncharacterized protein</fullName>
    </submittedName>
</protein>
<dbReference type="InterPro" id="IPR050199">
    <property type="entry name" value="IgHV"/>
</dbReference>